<dbReference type="Gene3D" id="3.90.1200.10">
    <property type="match status" value="1"/>
</dbReference>
<dbReference type="SUPFAM" id="SSF56112">
    <property type="entry name" value="Protein kinase-like (PK-like)"/>
    <property type="match status" value="1"/>
</dbReference>
<evidence type="ECO:0000313" key="3">
    <source>
        <dbReference type="Proteomes" id="UP001597368"/>
    </source>
</evidence>
<evidence type="ECO:0000259" key="1">
    <source>
        <dbReference type="Pfam" id="PF01636"/>
    </source>
</evidence>
<accession>A0ABW4T6J0</accession>
<sequence length="265" mass="28693">MIYFEAVEVTQGWDSVAALVDDRWIERRPRRPEVVELLMMETAVMPWLAPQLPMKVPVPWVVSADPLVVRHEAVSGGPVGELTAAHGRAIGGFLRALHRVDVAEAIARGLPGRATVEREAFMARFREVVLPMVADRDLATALLDSVGGLPADTVVHGDLGPEHLLAEEGELTGVIDFSDAHVGDRALDLSWILYGTSRVFADAVADEYGVSEQERDRALVWHRLGPWHEVLHGLDTGDPSSVEAGLKGVAERLALGSRSAGRGAL</sequence>
<dbReference type="InterPro" id="IPR011009">
    <property type="entry name" value="Kinase-like_dom_sf"/>
</dbReference>
<dbReference type="Pfam" id="PF01636">
    <property type="entry name" value="APH"/>
    <property type="match status" value="1"/>
</dbReference>
<gene>
    <name evidence="2" type="ORF">ACFSKW_36490</name>
</gene>
<name>A0ABW4T6J0_9ACTN</name>
<feature type="domain" description="Aminoglycoside phosphotransferase" evidence="1">
    <location>
        <begin position="8"/>
        <end position="216"/>
    </location>
</feature>
<reference evidence="3" key="1">
    <citation type="journal article" date="2019" name="Int. J. Syst. Evol. Microbiol.">
        <title>The Global Catalogue of Microorganisms (GCM) 10K type strain sequencing project: providing services to taxonomists for standard genome sequencing and annotation.</title>
        <authorList>
            <consortium name="The Broad Institute Genomics Platform"/>
            <consortium name="The Broad Institute Genome Sequencing Center for Infectious Disease"/>
            <person name="Wu L."/>
            <person name="Ma J."/>
        </authorList>
    </citation>
    <scope>NUCLEOTIDE SEQUENCE [LARGE SCALE GENOMIC DNA]</scope>
    <source>
        <strain evidence="3">ICMP 6774ER</strain>
    </source>
</reference>
<keyword evidence="3" id="KW-1185">Reference proteome</keyword>
<dbReference type="InterPro" id="IPR002575">
    <property type="entry name" value="Aminoglycoside_PTrfase"/>
</dbReference>
<dbReference type="Proteomes" id="UP001597368">
    <property type="component" value="Unassembled WGS sequence"/>
</dbReference>
<proteinExistence type="predicted"/>
<comment type="caution">
    <text evidence="2">The sequence shown here is derived from an EMBL/GenBank/DDBJ whole genome shotgun (WGS) entry which is preliminary data.</text>
</comment>
<protein>
    <submittedName>
        <fullName evidence="2">Phosphotransferase</fullName>
    </submittedName>
</protein>
<dbReference type="Gene3D" id="3.30.200.20">
    <property type="entry name" value="Phosphorylase Kinase, domain 1"/>
    <property type="match status" value="1"/>
</dbReference>
<dbReference type="PANTHER" id="PTHR21310">
    <property type="entry name" value="AMINOGLYCOSIDE PHOSPHOTRANSFERASE-RELATED-RELATED"/>
    <property type="match status" value="1"/>
</dbReference>
<dbReference type="InterPro" id="IPR051678">
    <property type="entry name" value="AGP_Transferase"/>
</dbReference>
<dbReference type="RefSeq" id="WP_379577756.1">
    <property type="nucleotide sequence ID" value="NZ_JBHUFV010000054.1"/>
</dbReference>
<organism evidence="2 3">
    <name type="scientific">Nonomuraea mangrovi</name>
    <dbReference type="NCBI Taxonomy" id="2316207"/>
    <lineage>
        <taxon>Bacteria</taxon>
        <taxon>Bacillati</taxon>
        <taxon>Actinomycetota</taxon>
        <taxon>Actinomycetes</taxon>
        <taxon>Streptosporangiales</taxon>
        <taxon>Streptosporangiaceae</taxon>
        <taxon>Nonomuraea</taxon>
    </lineage>
</organism>
<dbReference type="EMBL" id="JBHUFV010000054">
    <property type="protein sequence ID" value="MFD1936982.1"/>
    <property type="molecule type" value="Genomic_DNA"/>
</dbReference>
<evidence type="ECO:0000313" key="2">
    <source>
        <dbReference type="EMBL" id="MFD1936982.1"/>
    </source>
</evidence>
<dbReference type="PANTHER" id="PTHR21310:SF15">
    <property type="entry name" value="AMINOGLYCOSIDE PHOSPHOTRANSFERASE DOMAIN-CONTAINING PROTEIN"/>
    <property type="match status" value="1"/>
</dbReference>